<keyword evidence="2" id="KW-1185">Reference proteome</keyword>
<proteinExistence type="predicted"/>
<dbReference type="RefSeq" id="WP_341727194.1">
    <property type="nucleotide sequence ID" value="NZ_JBBWWT010000011.1"/>
</dbReference>
<comment type="caution">
    <text evidence="1">The sequence shown here is derived from an EMBL/GenBank/DDBJ whole genome shotgun (WGS) entry which is preliminary data.</text>
</comment>
<sequence length="174" mass="18666">MTYRSGFLILIVLLAGCATRISAVDKRLILPEGTSRYGMAAHQAFVYPVPLNNPTPAFPAGYAPRELPATTLCVSFVVDAEGLPADVSPLAQAGCAAPESFAPLRDAVLSAVVGWRFKPAMFCDYPDAATRDRDWNGNGCAGERVEARVVPVSLAYAFTFEVRDGQRRVASAKQ</sequence>
<gene>
    <name evidence="1" type="ORF">AAD027_16830</name>
</gene>
<dbReference type="Proteomes" id="UP001459204">
    <property type="component" value="Unassembled WGS sequence"/>
</dbReference>
<protein>
    <recommendedName>
        <fullName evidence="3">Lipoprotein</fullName>
    </recommendedName>
</protein>
<reference evidence="1 2" key="1">
    <citation type="submission" date="2024-04" db="EMBL/GenBank/DDBJ databases">
        <title>Draft genome sequence of Pseudoxanthomonas putridarboris WD12.</title>
        <authorList>
            <person name="Oh J."/>
        </authorList>
    </citation>
    <scope>NUCLEOTIDE SEQUENCE [LARGE SCALE GENOMIC DNA]</scope>
    <source>
        <strain evidence="1 2">WD12</strain>
    </source>
</reference>
<evidence type="ECO:0000313" key="1">
    <source>
        <dbReference type="EMBL" id="MEL1266021.1"/>
    </source>
</evidence>
<dbReference type="Gene3D" id="3.30.1150.10">
    <property type="match status" value="1"/>
</dbReference>
<dbReference type="EMBL" id="JBBWWT010000011">
    <property type="protein sequence ID" value="MEL1266021.1"/>
    <property type="molecule type" value="Genomic_DNA"/>
</dbReference>
<evidence type="ECO:0000313" key="2">
    <source>
        <dbReference type="Proteomes" id="UP001459204"/>
    </source>
</evidence>
<evidence type="ECO:0008006" key="3">
    <source>
        <dbReference type="Google" id="ProtNLM"/>
    </source>
</evidence>
<accession>A0ABU9J463</accession>
<name>A0ABU9J463_9GAMM</name>
<dbReference type="PROSITE" id="PS51257">
    <property type="entry name" value="PROKAR_LIPOPROTEIN"/>
    <property type="match status" value="1"/>
</dbReference>
<organism evidence="1 2">
    <name type="scientific">Pseudoxanthomonas putridarboris</name>
    <dbReference type="NCBI Taxonomy" id="752605"/>
    <lineage>
        <taxon>Bacteria</taxon>
        <taxon>Pseudomonadati</taxon>
        <taxon>Pseudomonadota</taxon>
        <taxon>Gammaproteobacteria</taxon>
        <taxon>Lysobacterales</taxon>
        <taxon>Lysobacteraceae</taxon>
        <taxon>Pseudoxanthomonas</taxon>
    </lineage>
</organism>